<evidence type="ECO:0008006" key="4">
    <source>
        <dbReference type="Google" id="ProtNLM"/>
    </source>
</evidence>
<sequence>MADIDGLVSVLSEGDDVAKAAAARALFNLMLRGRLSGSTPTKAAIAEAGGIPLLVDLVRDGSADAKWHAARVLGAIALGNDTNRILVAEAGAIPPLVELLRDGSAVAKAEAAWALCNLACGNDANQVLIAAAGAIVPLFELLRDALPAVKMQAGSTLRSLARNNDANAVAIAVAVGFEALVQLARSGNVTHDNVTVVHDAGVPAKRKAALVVATLLRDSVPDSAPDEMKALIAPYL</sequence>
<evidence type="ECO:0000313" key="3">
    <source>
        <dbReference type="Proteomes" id="UP001363151"/>
    </source>
</evidence>
<dbReference type="PANTHER" id="PTHR23315">
    <property type="entry name" value="U BOX DOMAIN-CONTAINING"/>
    <property type="match status" value="1"/>
</dbReference>
<dbReference type="EMBL" id="JBBJCI010000370">
    <property type="protein sequence ID" value="KAK7232264.1"/>
    <property type="molecule type" value="Genomic_DNA"/>
</dbReference>
<evidence type="ECO:0000313" key="2">
    <source>
        <dbReference type="EMBL" id="KAK7232264.1"/>
    </source>
</evidence>
<accession>A0ABR1FK05</accession>
<dbReference type="Pfam" id="PF00514">
    <property type="entry name" value="Arm"/>
    <property type="match status" value="1"/>
</dbReference>
<proteinExistence type="predicted"/>
<dbReference type="PANTHER" id="PTHR23315:SF7">
    <property type="entry name" value="U-BOX DOMAIN-CONTAINING PROTEIN 4"/>
    <property type="match status" value="1"/>
</dbReference>
<dbReference type="SUPFAM" id="SSF48371">
    <property type="entry name" value="ARM repeat"/>
    <property type="match status" value="1"/>
</dbReference>
<dbReference type="InterPro" id="IPR011989">
    <property type="entry name" value="ARM-like"/>
</dbReference>
<gene>
    <name evidence="2" type="ORF">SO694_00030320</name>
</gene>
<name>A0ABR1FK05_AURAN</name>
<reference evidence="2 3" key="1">
    <citation type="submission" date="2024-03" db="EMBL/GenBank/DDBJ databases">
        <title>Aureococcus anophagefferens CCMP1851 and Kratosvirus quantuckense: Draft genome of a second virus-susceptible host strain in the model system.</title>
        <authorList>
            <person name="Chase E."/>
            <person name="Truchon A.R."/>
            <person name="Schepens W."/>
            <person name="Wilhelm S.W."/>
        </authorList>
    </citation>
    <scope>NUCLEOTIDE SEQUENCE [LARGE SCALE GENOMIC DNA]</scope>
    <source>
        <strain evidence="2 3">CCMP1851</strain>
    </source>
</reference>
<dbReference type="InterPro" id="IPR000225">
    <property type="entry name" value="Armadillo"/>
</dbReference>
<dbReference type="PROSITE" id="PS50176">
    <property type="entry name" value="ARM_REPEAT"/>
    <property type="match status" value="2"/>
</dbReference>
<comment type="caution">
    <text evidence="2">The sequence shown here is derived from an EMBL/GenBank/DDBJ whole genome shotgun (WGS) entry which is preliminary data.</text>
</comment>
<dbReference type="Proteomes" id="UP001363151">
    <property type="component" value="Unassembled WGS sequence"/>
</dbReference>
<feature type="repeat" description="ARM" evidence="1">
    <location>
        <begin position="49"/>
        <end position="91"/>
    </location>
</feature>
<evidence type="ECO:0000256" key="1">
    <source>
        <dbReference type="PROSITE-ProRule" id="PRU00259"/>
    </source>
</evidence>
<feature type="repeat" description="ARM" evidence="1">
    <location>
        <begin position="91"/>
        <end position="133"/>
    </location>
</feature>
<dbReference type="InterPro" id="IPR016024">
    <property type="entry name" value="ARM-type_fold"/>
</dbReference>
<dbReference type="Gene3D" id="1.25.10.10">
    <property type="entry name" value="Leucine-rich Repeat Variant"/>
    <property type="match status" value="2"/>
</dbReference>
<dbReference type="SMART" id="SM00185">
    <property type="entry name" value="ARM"/>
    <property type="match status" value="3"/>
</dbReference>
<organism evidence="2 3">
    <name type="scientific">Aureococcus anophagefferens</name>
    <name type="common">Harmful bloom alga</name>
    <dbReference type="NCBI Taxonomy" id="44056"/>
    <lineage>
        <taxon>Eukaryota</taxon>
        <taxon>Sar</taxon>
        <taxon>Stramenopiles</taxon>
        <taxon>Ochrophyta</taxon>
        <taxon>Pelagophyceae</taxon>
        <taxon>Pelagomonadales</taxon>
        <taxon>Pelagomonadaceae</taxon>
        <taxon>Aureococcus</taxon>
    </lineage>
</organism>
<protein>
    <recommendedName>
        <fullName evidence="4">Armadillo repeat-containing domain-containing protein</fullName>
    </recommendedName>
</protein>
<keyword evidence="3" id="KW-1185">Reference proteome</keyword>